<proteinExistence type="predicted"/>
<reference evidence="1" key="1">
    <citation type="journal article" date="2021" name="Proc. Natl. Acad. Sci. U.S.A.">
        <title>A Catalog of Tens of Thousands of Viruses from Human Metagenomes Reveals Hidden Associations with Chronic Diseases.</title>
        <authorList>
            <person name="Tisza M.J."/>
            <person name="Buck C.B."/>
        </authorList>
    </citation>
    <scope>NUCLEOTIDE SEQUENCE</scope>
    <source>
        <strain evidence="1">CtBrh2</strain>
    </source>
</reference>
<protein>
    <submittedName>
        <fullName evidence="1">HICA protein</fullName>
    </submittedName>
</protein>
<dbReference type="EMBL" id="BK032545">
    <property type="protein sequence ID" value="DAF46876.1"/>
    <property type="molecule type" value="Genomic_DNA"/>
</dbReference>
<name>A0A8S5S756_9CAUD</name>
<accession>A0A8S5S756</accession>
<sequence length="88" mass="10283">MSEEQDQLYEKLKRNLGNPKFKDVEEALVKHGFRLEQNSGKATHFTISCDVPNFFGPFDNRTIVKHSKNLIPPYGKRALSYIERMRNL</sequence>
<organism evidence="1">
    <name type="scientific">Siphoviridae sp. ctBrh2</name>
    <dbReference type="NCBI Taxonomy" id="2827804"/>
    <lineage>
        <taxon>Viruses</taxon>
        <taxon>Duplodnaviria</taxon>
        <taxon>Heunggongvirae</taxon>
        <taxon>Uroviricota</taxon>
        <taxon>Caudoviricetes</taxon>
    </lineage>
</organism>
<evidence type="ECO:0000313" key="1">
    <source>
        <dbReference type="EMBL" id="DAF46876.1"/>
    </source>
</evidence>